<dbReference type="PANTHER" id="PTHR33048">
    <property type="entry name" value="PTH11-LIKE INTEGRAL MEMBRANE PROTEIN (AFU_ORTHOLOGUE AFUA_5G11245)"/>
    <property type="match status" value="1"/>
</dbReference>
<dbReference type="AlphaFoldDB" id="A0A5N6GPS2"/>
<feature type="transmembrane region" description="Helical" evidence="6">
    <location>
        <begin position="150"/>
        <end position="173"/>
    </location>
</feature>
<feature type="domain" description="Rhodopsin" evidence="7">
    <location>
        <begin position="55"/>
        <end position="302"/>
    </location>
</feature>
<dbReference type="Proteomes" id="UP000325434">
    <property type="component" value="Unassembled WGS sequence"/>
</dbReference>
<accession>A0A5N6GPS2</accession>
<evidence type="ECO:0000256" key="3">
    <source>
        <dbReference type="ARBA" id="ARBA00022989"/>
    </source>
</evidence>
<feature type="transmembrane region" description="Helical" evidence="6">
    <location>
        <begin position="115"/>
        <end position="138"/>
    </location>
</feature>
<protein>
    <recommendedName>
        <fullName evidence="7">Rhodopsin domain-containing protein</fullName>
    </recommendedName>
</protein>
<keyword evidence="4 6" id="KW-0472">Membrane</keyword>
<feature type="transmembrane region" description="Helical" evidence="6">
    <location>
        <begin position="274"/>
        <end position="298"/>
    </location>
</feature>
<keyword evidence="2 6" id="KW-0812">Transmembrane</keyword>
<dbReference type="VEuPathDB" id="FungiDB:AFLA_003029"/>
<evidence type="ECO:0000313" key="8">
    <source>
        <dbReference type="EMBL" id="KAB8243875.1"/>
    </source>
</evidence>
<evidence type="ECO:0000256" key="6">
    <source>
        <dbReference type="SAM" id="Phobius"/>
    </source>
</evidence>
<evidence type="ECO:0000256" key="4">
    <source>
        <dbReference type="ARBA" id="ARBA00023136"/>
    </source>
</evidence>
<name>A0A5N6GPS2_ASPFL</name>
<dbReference type="Pfam" id="PF20684">
    <property type="entry name" value="Fung_rhodopsin"/>
    <property type="match status" value="1"/>
</dbReference>
<dbReference type="GO" id="GO:0016020">
    <property type="term" value="C:membrane"/>
    <property type="evidence" value="ECO:0007669"/>
    <property type="project" value="UniProtKB-SubCell"/>
</dbReference>
<gene>
    <name evidence="8" type="ORF">BDV35DRAFT_361507</name>
</gene>
<dbReference type="VEuPathDB" id="FungiDB:F9C07_2278721"/>
<feature type="transmembrane region" description="Helical" evidence="6">
    <location>
        <begin position="238"/>
        <end position="262"/>
    </location>
</feature>
<evidence type="ECO:0000259" key="7">
    <source>
        <dbReference type="Pfam" id="PF20684"/>
    </source>
</evidence>
<dbReference type="InterPro" id="IPR052337">
    <property type="entry name" value="SAT4-like"/>
</dbReference>
<keyword evidence="3 6" id="KW-1133">Transmembrane helix</keyword>
<dbReference type="PANTHER" id="PTHR33048:SF129">
    <property type="entry name" value="INTEGRAL MEMBRANE PROTEIN-RELATED"/>
    <property type="match status" value="1"/>
</dbReference>
<organism evidence="8">
    <name type="scientific">Aspergillus flavus</name>
    <dbReference type="NCBI Taxonomy" id="5059"/>
    <lineage>
        <taxon>Eukaryota</taxon>
        <taxon>Fungi</taxon>
        <taxon>Dikarya</taxon>
        <taxon>Ascomycota</taxon>
        <taxon>Pezizomycotina</taxon>
        <taxon>Eurotiomycetes</taxon>
        <taxon>Eurotiomycetidae</taxon>
        <taxon>Eurotiales</taxon>
        <taxon>Aspergillaceae</taxon>
        <taxon>Aspergillus</taxon>
        <taxon>Aspergillus subgen. Circumdati</taxon>
    </lineage>
</organism>
<dbReference type="InterPro" id="IPR049326">
    <property type="entry name" value="Rhodopsin_dom_fungi"/>
</dbReference>
<sequence>MFLLALTTMPGGIRPPPEVIASWPKPNMTDPESHGPSGIVLASVFGGIALTTVGVRLWARCVIQRRGGWDDLCAGLAVVPVLGLAIAFVLSSEVYGANLHTWDNTLPKLIAQRQVALAMEMLYVLGSGLVRISVLLFYRRMGFRSISRGFMLTTWISIFSVVGYSVAFLAVIFGSCRPLHAYWDQINPVWAASHTWKCYNEAVHIIVATGVALVQDAVVTTLPAILCWNLRISFREKIALGSIFVAGYLTPVIAGIRLYFIVRLYYVSYDASWTSWYCWMLAMMELLIAITCSSLPAARVFFNQYKPHVDFVGTARGIKSVFSRSTSRKSISAERSRRVSSSTVKLTEQTYSKNSNTFTDDGPEIELDRMQKMPV</sequence>
<feature type="transmembrane region" description="Helical" evidence="6">
    <location>
        <begin position="37"/>
        <end position="59"/>
    </location>
</feature>
<reference evidence="8" key="1">
    <citation type="submission" date="2019-04" db="EMBL/GenBank/DDBJ databases">
        <title>Friends and foes A comparative genomics study of 23 Aspergillus species from section Flavi.</title>
        <authorList>
            <consortium name="DOE Joint Genome Institute"/>
            <person name="Kjaerbolling I."/>
            <person name="Vesth T."/>
            <person name="Frisvad J.C."/>
            <person name="Nybo J.L."/>
            <person name="Theobald S."/>
            <person name="Kildgaard S."/>
            <person name="Isbrandt T."/>
            <person name="Kuo A."/>
            <person name="Sato A."/>
            <person name="Lyhne E.K."/>
            <person name="Kogle M.E."/>
            <person name="Wiebenga A."/>
            <person name="Kun R.S."/>
            <person name="Lubbers R.J."/>
            <person name="Makela M.R."/>
            <person name="Barry K."/>
            <person name="Chovatia M."/>
            <person name="Clum A."/>
            <person name="Daum C."/>
            <person name="Haridas S."/>
            <person name="He G."/>
            <person name="LaButti K."/>
            <person name="Lipzen A."/>
            <person name="Mondo S."/>
            <person name="Riley R."/>
            <person name="Salamov A."/>
            <person name="Simmons B.A."/>
            <person name="Magnuson J.K."/>
            <person name="Henrissat B."/>
            <person name="Mortensen U.H."/>
            <person name="Larsen T.O."/>
            <person name="Devries R.P."/>
            <person name="Grigoriev I.V."/>
            <person name="Machida M."/>
            <person name="Baker S.E."/>
            <person name="Andersen M.R."/>
        </authorList>
    </citation>
    <scope>NUCLEOTIDE SEQUENCE [LARGE SCALE GENOMIC DNA]</scope>
    <source>
        <strain evidence="8">CBS 121.62</strain>
    </source>
</reference>
<comment type="similarity">
    <text evidence="5">Belongs to the SAT4 family.</text>
</comment>
<evidence type="ECO:0000256" key="1">
    <source>
        <dbReference type="ARBA" id="ARBA00004141"/>
    </source>
</evidence>
<evidence type="ECO:0000256" key="5">
    <source>
        <dbReference type="ARBA" id="ARBA00038359"/>
    </source>
</evidence>
<feature type="transmembrane region" description="Helical" evidence="6">
    <location>
        <begin position="71"/>
        <end position="95"/>
    </location>
</feature>
<comment type="subcellular location">
    <subcellularLocation>
        <location evidence="1">Membrane</location>
        <topology evidence="1">Multi-pass membrane protein</topology>
    </subcellularLocation>
</comment>
<feature type="transmembrane region" description="Helical" evidence="6">
    <location>
        <begin position="202"/>
        <end position="226"/>
    </location>
</feature>
<dbReference type="EMBL" id="ML734635">
    <property type="protein sequence ID" value="KAB8243875.1"/>
    <property type="molecule type" value="Genomic_DNA"/>
</dbReference>
<proteinExistence type="inferred from homology"/>
<evidence type="ECO:0000256" key="2">
    <source>
        <dbReference type="ARBA" id="ARBA00022692"/>
    </source>
</evidence>